<dbReference type="EMBL" id="JAHKNG010000009">
    <property type="protein sequence ID" value="MBU3029917.1"/>
    <property type="molecule type" value="Genomic_DNA"/>
</dbReference>
<keyword evidence="3" id="KW-1185">Reference proteome</keyword>
<feature type="transmembrane region" description="Helical" evidence="1">
    <location>
        <begin position="33"/>
        <end position="54"/>
    </location>
</feature>
<keyword evidence="1" id="KW-1133">Transmembrane helix</keyword>
<dbReference type="Proteomes" id="UP001166191">
    <property type="component" value="Unassembled WGS sequence"/>
</dbReference>
<keyword evidence="1" id="KW-0812">Transmembrane</keyword>
<comment type="caution">
    <text evidence="2">The sequence shown here is derived from an EMBL/GenBank/DDBJ whole genome shotgun (WGS) entry which is preliminary data.</text>
</comment>
<protein>
    <recommendedName>
        <fullName evidence="4">CTP synthetase</fullName>
    </recommendedName>
</protein>
<keyword evidence="1" id="KW-0472">Membrane</keyword>
<gene>
    <name evidence="2" type="ORF">KNW02_07265</name>
</gene>
<evidence type="ECO:0008006" key="4">
    <source>
        <dbReference type="Google" id="ProtNLM"/>
    </source>
</evidence>
<organism evidence="2 3">
    <name type="scientific">Paracoccus marinaquae</name>
    <dbReference type="NCBI Taxonomy" id="2841926"/>
    <lineage>
        <taxon>Bacteria</taxon>
        <taxon>Pseudomonadati</taxon>
        <taxon>Pseudomonadota</taxon>
        <taxon>Alphaproteobacteria</taxon>
        <taxon>Rhodobacterales</taxon>
        <taxon>Paracoccaceae</taxon>
        <taxon>Paracoccus</taxon>
    </lineage>
</organism>
<evidence type="ECO:0000313" key="3">
    <source>
        <dbReference type="Proteomes" id="UP001166191"/>
    </source>
</evidence>
<reference evidence="2" key="1">
    <citation type="submission" date="2021-06" db="EMBL/GenBank/DDBJ databases">
        <title>Paracoccus bacterium XHP0099 sp. nov., isolated from the surface waters of the Yellow Sea.</title>
        <authorList>
            <person name="Xue H."/>
            <person name="Zhang D."/>
        </authorList>
    </citation>
    <scope>NUCLEOTIDE SEQUENCE</scope>
    <source>
        <strain evidence="2">XHP0099</strain>
    </source>
</reference>
<evidence type="ECO:0000256" key="1">
    <source>
        <dbReference type="SAM" id="Phobius"/>
    </source>
</evidence>
<feature type="transmembrane region" description="Helical" evidence="1">
    <location>
        <begin position="7"/>
        <end position="27"/>
    </location>
</feature>
<dbReference type="RefSeq" id="WP_216032602.1">
    <property type="nucleotide sequence ID" value="NZ_JAHKNG010000009.1"/>
</dbReference>
<name>A0ABS6AJ42_9RHOB</name>
<accession>A0ABS6AJ42</accession>
<evidence type="ECO:0000313" key="2">
    <source>
        <dbReference type="EMBL" id="MBU3029917.1"/>
    </source>
</evidence>
<proteinExistence type="predicted"/>
<sequence length="62" mass="6458">MQRLFMLLLTIAMGTMAGIGVIVVLVLGHVGLWPILIGAGTGAILAVPVSWMIARRMIAGEG</sequence>